<accession>A0A3G5A6M3</accession>
<proteinExistence type="predicted"/>
<reference evidence="1" key="1">
    <citation type="submission" date="2018-10" db="EMBL/GenBank/DDBJ databases">
        <title>Hidden diversity of soil giant viruses.</title>
        <authorList>
            <person name="Schulz F."/>
            <person name="Alteio L."/>
            <person name="Goudeau D."/>
            <person name="Ryan E.M."/>
            <person name="Malmstrom R.R."/>
            <person name="Blanchard J."/>
            <person name="Woyke T."/>
        </authorList>
    </citation>
    <scope>NUCLEOTIDE SEQUENCE</scope>
    <source>
        <strain evidence="1">HYV1</strain>
    </source>
</reference>
<gene>
    <name evidence="1" type="ORF">Hyperionvirus2_196</name>
</gene>
<organism evidence="1">
    <name type="scientific">Hyperionvirus sp</name>
    <dbReference type="NCBI Taxonomy" id="2487770"/>
    <lineage>
        <taxon>Viruses</taxon>
        <taxon>Varidnaviria</taxon>
        <taxon>Bamfordvirae</taxon>
        <taxon>Nucleocytoviricota</taxon>
        <taxon>Megaviricetes</taxon>
        <taxon>Imitervirales</taxon>
        <taxon>Mimiviridae</taxon>
        <taxon>Klosneuvirinae</taxon>
    </lineage>
</organism>
<name>A0A3G5A6M3_9VIRU</name>
<evidence type="ECO:0000313" key="1">
    <source>
        <dbReference type="EMBL" id="AYV82828.1"/>
    </source>
</evidence>
<sequence length="45" mass="5121">MIDPVIAIVLSYLRTGELLSLCRSETNYRLITDSCLGNLKEFPDF</sequence>
<dbReference type="EMBL" id="MK072384">
    <property type="protein sequence ID" value="AYV82828.1"/>
    <property type="molecule type" value="Genomic_DNA"/>
</dbReference>
<protein>
    <submittedName>
        <fullName evidence="1">Uncharacterized protein</fullName>
    </submittedName>
</protein>